<organism evidence="1 2">
    <name type="scientific">Eisenbergiella massiliensis</name>
    <dbReference type="NCBI Taxonomy" id="1720294"/>
    <lineage>
        <taxon>Bacteria</taxon>
        <taxon>Bacillati</taxon>
        <taxon>Bacillota</taxon>
        <taxon>Clostridia</taxon>
        <taxon>Lachnospirales</taxon>
        <taxon>Lachnospiraceae</taxon>
        <taxon>Eisenbergiella</taxon>
    </lineage>
</organism>
<evidence type="ECO:0000313" key="1">
    <source>
        <dbReference type="EMBL" id="RGE67448.1"/>
    </source>
</evidence>
<dbReference type="Proteomes" id="UP000261166">
    <property type="component" value="Unassembled WGS sequence"/>
</dbReference>
<sequence>MRNNPAFYLENRDIMDTDTKKRHAVWSYDSFAAYQMLDADGNSLSDKELYYCTYCADEGQCGYIVLAYDGGGLQRISSAETSYPYDLDSNMEAVLAGLEANGIDPASARAARVGLTVGDNIQEAIRITDGEGHECICYFGKEGVSFEESSGF</sequence>
<reference evidence="1 2" key="1">
    <citation type="submission" date="2018-08" db="EMBL/GenBank/DDBJ databases">
        <title>A genome reference for cultivated species of the human gut microbiota.</title>
        <authorList>
            <person name="Zou Y."/>
            <person name="Xue W."/>
            <person name="Luo G."/>
        </authorList>
    </citation>
    <scope>NUCLEOTIDE SEQUENCE [LARGE SCALE GENOMIC DNA]</scope>
    <source>
        <strain evidence="1 2">AF26-4BH</strain>
    </source>
</reference>
<proteinExistence type="predicted"/>
<accession>A0A3E3IK15</accession>
<name>A0A3E3IK15_9FIRM</name>
<gene>
    <name evidence="1" type="ORF">DWY69_22275</name>
</gene>
<protein>
    <submittedName>
        <fullName evidence="1">Uncharacterized protein</fullName>
    </submittedName>
</protein>
<dbReference type="AlphaFoldDB" id="A0A3E3IK15"/>
<dbReference type="EMBL" id="QVLU01000024">
    <property type="protein sequence ID" value="RGE67448.1"/>
    <property type="molecule type" value="Genomic_DNA"/>
</dbReference>
<evidence type="ECO:0000313" key="2">
    <source>
        <dbReference type="Proteomes" id="UP000261166"/>
    </source>
</evidence>
<comment type="caution">
    <text evidence="1">The sequence shown here is derived from an EMBL/GenBank/DDBJ whole genome shotgun (WGS) entry which is preliminary data.</text>
</comment>